<dbReference type="OrthoDB" id="5318346at2759"/>
<dbReference type="HOGENOM" id="CLU_1094854_0_0_1"/>
<dbReference type="Pfam" id="PF07985">
    <property type="entry name" value="SRR1"/>
    <property type="match status" value="1"/>
</dbReference>
<feature type="compositionally biased region" description="Pro residues" evidence="1">
    <location>
        <begin position="24"/>
        <end position="34"/>
    </location>
</feature>
<organism evidence="3 4">
    <name type="scientific">Baudoinia panamericana (strain UAMH 10762)</name>
    <name type="common">Angels' share fungus</name>
    <name type="synonym">Baudoinia compniacensis (strain UAMH 10762)</name>
    <dbReference type="NCBI Taxonomy" id="717646"/>
    <lineage>
        <taxon>Eukaryota</taxon>
        <taxon>Fungi</taxon>
        <taxon>Dikarya</taxon>
        <taxon>Ascomycota</taxon>
        <taxon>Pezizomycotina</taxon>
        <taxon>Dothideomycetes</taxon>
        <taxon>Dothideomycetidae</taxon>
        <taxon>Mycosphaerellales</taxon>
        <taxon>Teratosphaeriaceae</taxon>
        <taxon>Baudoinia</taxon>
    </lineage>
</organism>
<dbReference type="AlphaFoldDB" id="M2N4V0"/>
<accession>M2N4V0</accession>
<dbReference type="PANTHER" id="PTHR42080">
    <property type="entry name" value="SRR1 DOMAIN-CONTAINING PROTEIN"/>
    <property type="match status" value="1"/>
</dbReference>
<feature type="domain" description="SRR1-like" evidence="2">
    <location>
        <begin position="70"/>
        <end position="207"/>
    </location>
</feature>
<name>M2N4V0_BAUPA</name>
<reference evidence="3 4" key="1">
    <citation type="journal article" date="2012" name="PLoS Pathog.">
        <title>Diverse lifestyles and strategies of plant pathogenesis encoded in the genomes of eighteen Dothideomycetes fungi.</title>
        <authorList>
            <person name="Ohm R.A."/>
            <person name="Feau N."/>
            <person name="Henrissat B."/>
            <person name="Schoch C.L."/>
            <person name="Horwitz B.A."/>
            <person name="Barry K.W."/>
            <person name="Condon B.J."/>
            <person name="Copeland A.C."/>
            <person name="Dhillon B."/>
            <person name="Glaser F."/>
            <person name="Hesse C.N."/>
            <person name="Kosti I."/>
            <person name="LaButti K."/>
            <person name="Lindquist E.A."/>
            <person name="Lucas S."/>
            <person name="Salamov A.A."/>
            <person name="Bradshaw R.E."/>
            <person name="Ciuffetti L."/>
            <person name="Hamelin R.C."/>
            <person name="Kema G.H.J."/>
            <person name="Lawrence C."/>
            <person name="Scott J.A."/>
            <person name="Spatafora J.W."/>
            <person name="Turgeon B.G."/>
            <person name="de Wit P.J.G.M."/>
            <person name="Zhong S."/>
            <person name="Goodwin S.B."/>
            <person name="Grigoriev I.V."/>
        </authorList>
    </citation>
    <scope>NUCLEOTIDE SEQUENCE [LARGE SCALE GENOMIC DNA]</scope>
    <source>
        <strain evidence="3 4">UAMH 10762</strain>
    </source>
</reference>
<dbReference type="InterPro" id="IPR012942">
    <property type="entry name" value="SRR1-like"/>
</dbReference>
<dbReference type="GeneID" id="19109037"/>
<sequence>MAKEAANDDGWTHVARGKGRRAAPPAPGLNPPLPDCSVSQIQDVFHAATRKWMVSTCRTEVLEILDRKKPDDGWQISKVVCLASGSFSRSNWQSRQRSMLQFAALVDIIEHLETDSELESRDKIARFAQDPQYTAVDTEFLGCYGFTVLQSALSAVGKAELGLAAQHVSPASFVFEPFMDVSTEAVAELCAGDPALYIGSSIHRNLTAKSKAAADFMRARGSYRMPAFTEDPNVFEGLAIWWKEPVADDDRAD</sequence>
<dbReference type="KEGG" id="bcom:BAUCODRAFT_150257"/>
<dbReference type="RefSeq" id="XP_007678999.1">
    <property type="nucleotide sequence ID" value="XM_007680809.1"/>
</dbReference>
<evidence type="ECO:0000256" key="1">
    <source>
        <dbReference type="SAM" id="MobiDB-lite"/>
    </source>
</evidence>
<proteinExistence type="predicted"/>
<dbReference type="EMBL" id="KB445559">
    <property type="protein sequence ID" value="EMC94034.1"/>
    <property type="molecule type" value="Genomic_DNA"/>
</dbReference>
<feature type="region of interest" description="Disordered" evidence="1">
    <location>
        <begin position="1"/>
        <end position="34"/>
    </location>
</feature>
<protein>
    <recommendedName>
        <fullName evidence="2">SRR1-like domain-containing protein</fullName>
    </recommendedName>
</protein>
<evidence type="ECO:0000313" key="4">
    <source>
        <dbReference type="Proteomes" id="UP000011761"/>
    </source>
</evidence>
<gene>
    <name evidence="3" type="ORF">BAUCODRAFT_150257</name>
</gene>
<keyword evidence="4" id="KW-1185">Reference proteome</keyword>
<dbReference type="OMA" id="EHAFWNM"/>
<evidence type="ECO:0000259" key="2">
    <source>
        <dbReference type="Pfam" id="PF07985"/>
    </source>
</evidence>
<dbReference type="eggNOG" id="ENOG502SC31">
    <property type="taxonomic scope" value="Eukaryota"/>
</dbReference>
<dbReference type="PANTHER" id="PTHR42080:SF1">
    <property type="entry name" value="SRR1-LIKE DOMAIN-CONTAINING PROTEIN"/>
    <property type="match status" value="1"/>
</dbReference>
<evidence type="ECO:0000313" key="3">
    <source>
        <dbReference type="EMBL" id="EMC94034.1"/>
    </source>
</evidence>
<dbReference type="Proteomes" id="UP000011761">
    <property type="component" value="Unassembled WGS sequence"/>
</dbReference>